<gene>
    <name evidence="1" type="ORF">SAMN02787144_10534</name>
</gene>
<sequence length="72" mass="7244">MKIGNEDVDLSRAIVTAPRDGIGCTLRAIAGGCADGKGVQAATCNVNAGGPGSCSIESPGWVTCRVRVARGR</sequence>
<dbReference type="Proteomes" id="UP000181909">
    <property type="component" value="Unassembled WGS sequence"/>
</dbReference>
<protein>
    <submittedName>
        <fullName evidence="1">Uncharacterized protein</fullName>
    </submittedName>
</protein>
<accession>A0A1K2FB55</accession>
<evidence type="ECO:0000313" key="2">
    <source>
        <dbReference type="Proteomes" id="UP000181909"/>
    </source>
</evidence>
<proteinExistence type="predicted"/>
<organism evidence="1 2">
    <name type="scientific">Streptomyces atratus</name>
    <dbReference type="NCBI Taxonomy" id="1893"/>
    <lineage>
        <taxon>Bacteria</taxon>
        <taxon>Bacillati</taxon>
        <taxon>Actinomycetota</taxon>
        <taxon>Actinomycetes</taxon>
        <taxon>Kitasatosporales</taxon>
        <taxon>Streptomycetaceae</taxon>
        <taxon>Streptomyces</taxon>
    </lineage>
</organism>
<dbReference type="RefSeq" id="WP_177328386.1">
    <property type="nucleotide sequence ID" value="NZ_FPJO01000053.1"/>
</dbReference>
<dbReference type="AlphaFoldDB" id="A0A1K2FB55"/>
<name>A0A1K2FB55_STRAR</name>
<reference evidence="1 2" key="1">
    <citation type="submission" date="2016-11" db="EMBL/GenBank/DDBJ databases">
        <authorList>
            <person name="Jaros S."/>
            <person name="Januszkiewicz K."/>
            <person name="Wedrychowicz H."/>
        </authorList>
    </citation>
    <scope>NUCLEOTIDE SEQUENCE [LARGE SCALE GENOMIC DNA]</scope>
    <source>
        <strain evidence="1 2">OK807</strain>
    </source>
</reference>
<dbReference type="STRING" id="1893.SAMN02787144_10534"/>
<evidence type="ECO:0000313" key="1">
    <source>
        <dbReference type="EMBL" id="SFY44770.1"/>
    </source>
</evidence>
<dbReference type="EMBL" id="FPJO01000053">
    <property type="protein sequence ID" value="SFY44770.1"/>
    <property type="molecule type" value="Genomic_DNA"/>
</dbReference>